<sequence length="97" mass="9917">MTSTVGASAHGWPRAAAAAAMGLITGSLFLGGLALTAPLWFPLLLLCICAPHVMIVVVGGLALVTSPIWIPLALLSVPVVVLLHPIILPIILAIILL</sequence>
<evidence type="ECO:0000256" key="1">
    <source>
        <dbReference type="SAM" id="Phobius"/>
    </source>
</evidence>
<protein>
    <submittedName>
        <fullName evidence="2">Uncharacterized protein</fullName>
    </submittedName>
</protein>
<proteinExistence type="predicted"/>
<name>A0A2J8ABN5_9CHLO</name>
<accession>A0A2J8ABN5</accession>
<keyword evidence="1" id="KW-0472">Membrane</keyword>
<keyword evidence="1" id="KW-0812">Transmembrane</keyword>
<keyword evidence="3" id="KW-1185">Reference proteome</keyword>
<feature type="transmembrane region" description="Helical" evidence="1">
    <location>
        <begin position="15"/>
        <end position="36"/>
    </location>
</feature>
<dbReference type="EMBL" id="PGGS01000073">
    <property type="protein sequence ID" value="PNH09938.1"/>
    <property type="molecule type" value="Genomic_DNA"/>
</dbReference>
<feature type="transmembrane region" description="Helical" evidence="1">
    <location>
        <begin position="43"/>
        <end position="63"/>
    </location>
</feature>
<evidence type="ECO:0000313" key="2">
    <source>
        <dbReference type="EMBL" id="PNH09938.1"/>
    </source>
</evidence>
<reference evidence="2 3" key="1">
    <citation type="journal article" date="2017" name="Mol. Biol. Evol.">
        <title>The 4-celled Tetrabaena socialis nuclear genome reveals the essential components for genetic control of cell number at the origin of multicellularity in the volvocine lineage.</title>
        <authorList>
            <person name="Featherston J."/>
            <person name="Arakaki Y."/>
            <person name="Hanschen E.R."/>
            <person name="Ferris P.J."/>
            <person name="Michod R.E."/>
            <person name="Olson B.J.S.C."/>
            <person name="Nozaki H."/>
            <person name="Durand P.M."/>
        </authorList>
    </citation>
    <scope>NUCLEOTIDE SEQUENCE [LARGE SCALE GENOMIC DNA]</scope>
    <source>
        <strain evidence="2 3">NIES-571</strain>
    </source>
</reference>
<dbReference type="AlphaFoldDB" id="A0A2J8ABN5"/>
<gene>
    <name evidence="2" type="ORF">TSOC_003413</name>
</gene>
<feature type="transmembrane region" description="Helical" evidence="1">
    <location>
        <begin position="69"/>
        <end position="96"/>
    </location>
</feature>
<comment type="caution">
    <text evidence="2">The sequence shown here is derived from an EMBL/GenBank/DDBJ whole genome shotgun (WGS) entry which is preliminary data.</text>
</comment>
<evidence type="ECO:0000313" key="3">
    <source>
        <dbReference type="Proteomes" id="UP000236333"/>
    </source>
</evidence>
<organism evidence="2 3">
    <name type="scientific">Tetrabaena socialis</name>
    <dbReference type="NCBI Taxonomy" id="47790"/>
    <lineage>
        <taxon>Eukaryota</taxon>
        <taxon>Viridiplantae</taxon>
        <taxon>Chlorophyta</taxon>
        <taxon>core chlorophytes</taxon>
        <taxon>Chlorophyceae</taxon>
        <taxon>CS clade</taxon>
        <taxon>Chlamydomonadales</taxon>
        <taxon>Tetrabaenaceae</taxon>
        <taxon>Tetrabaena</taxon>
    </lineage>
</organism>
<keyword evidence="1" id="KW-1133">Transmembrane helix</keyword>
<dbReference type="Proteomes" id="UP000236333">
    <property type="component" value="Unassembled WGS sequence"/>
</dbReference>